<feature type="domain" description="MOFRL-associated" evidence="1">
    <location>
        <begin position="8"/>
        <end position="116"/>
    </location>
</feature>
<organism evidence="2 3">
    <name type="scientific">Yoonia rhodophyticola</name>
    <dbReference type="NCBI Taxonomy" id="3137370"/>
    <lineage>
        <taxon>Bacteria</taxon>
        <taxon>Pseudomonadati</taxon>
        <taxon>Pseudomonadota</taxon>
        <taxon>Alphaproteobacteria</taxon>
        <taxon>Rhodobacterales</taxon>
        <taxon>Paracoccaceae</taxon>
        <taxon>Yoonia</taxon>
    </lineage>
</organism>
<proteinExistence type="predicted"/>
<sequence>MDRLRAQALRIFQAGVAAADPHAAVTAVLDDVQTPARIIAVGKAARRMAAAAMARFPGVPALVVTNYENATPLAGATVMAAGHPVPDENGAKAAQAVIAALQASDGPVLALISGVGPRFCLHRRARCVLRTRLR</sequence>
<dbReference type="EMBL" id="CP151767">
    <property type="protein sequence ID" value="WZU66814.1"/>
    <property type="molecule type" value="Genomic_DNA"/>
</dbReference>
<evidence type="ECO:0000259" key="1">
    <source>
        <dbReference type="Pfam" id="PF13660"/>
    </source>
</evidence>
<dbReference type="InterPro" id="IPR025286">
    <property type="entry name" value="MOFRL_assoc_dom"/>
</dbReference>
<reference evidence="3" key="2">
    <citation type="submission" date="2024-08" db="EMBL/GenBank/DDBJ databases">
        <title>Phylogenomic analyses of a clade within the roseobacter group suggest taxonomic reassignments of species of the genera Aestuariivita, Citreicella, Loktanella, Nautella, Pelagibaca, Ruegeria, Thalassobius, Thiobacimonas and Tropicibacter, and the proposal o.</title>
        <authorList>
            <person name="Jeon C.O."/>
        </authorList>
    </citation>
    <scope>NUCLEOTIDE SEQUENCE [LARGE SCALE GENOMIC DNA]</scope>
    <source>
        <strain evidence="3">SS1-5</strain>
    </source>
</reference>
<keyword evidence="3" id="KW-1185">Reference proteome</keyword>
<dbReference type="Proteomes" id="UP001470809">
    <property type="component" value="Chromosome"/>
</dbReference>
<gene>
    <name evidence="2" type="ORF">AABB31_17695</name>
</gene>
<accession>A0AAN0M827</accession>
<evidence type="ECO:0000313" key="3">
    <source>
        <dbReference type="Proteomes" id="UP001470809"/>
    </source>
</evidence>
<dbReference type="Pfam" id="PF13660">
    <property type="entry name" value="DUF4147"/>
    <property type="match status" value="1"/>
</dbReference>
<protein>
    <submittedName>
        <fullName evidence="2">DUF4147 domain-containing protein</fullName>
    </submittedName>
</protein>
<dbReference type="InterPro" id="IPR038614">
    <property type="entry name" value="GK_N_sf"/>
</dbReference>
<dbReference type="AlphaFoldDB" id="A0AAN0M827"/>
<reference evidence="2 3" key="1">
    <citation type="submission" date="2024-04" db="EMBL/GenBank/DDBJ databases">
        <title>Phylogenomic analyses of a clade within the roseobacter group suggest taxonomic reassignments of species of the genera Aestuariivita, Citreicella, Loktanella, Nautella, Pelagibaca, Ruegeria, Thalassobius, Thiobacimonas and Tropicibacter, and the proposal o.</title>
        <authorList>
            <person name="Jeon C.O."/>
        </authorList>
    </citation>
    <scope>NUCLEOTIDE SEQUENCE [LARGE SCALE GENOMIC DNA]</scope>
    <source>
        <strain evidence="2 3">SS1-5</strain>
    </source>
</reference>
<name>A0AAN0M827_9RHOB</name>
<evidence type="ECO:0000313" key="2">
    <source>
        <dbReference type="EMBL" id="WZU66814.1"/>
    </source>
</evidence>
<dbReference type="SUPFAM" id="SSF82544">
    <property type="entry name" value="GckA/TtuD-like"/>
    <property type="match status" value="1"/>
</dbReference>
<dbReference type="Gene3D" id="3.40.50.10180">
    <property type="entry name" value="Glycerate kinase, MOFRL-like N-terminal domain"/>
    <property type="match status" value="1"/>
</dbReference>